<dbReference type="eggNOG" id="COG0304">
    <property type="taxonomic scope" value="Bacteria"/>
</dbReference>
<dbReference type="PROSITE" id="PS52004">
    <property type="entry name" value="KS3_2"/>
    <property type="match status" value="1"/>
</dbReference>
<dbReference type="PANTHER" id="PTHR11712">
    <property type="entry name" value="POLYKETIDE SYNTHASE-RELATED"/>
    <property type="match status" value="1"/>
</dbReference>
<dbReference type="InterPro" id="IPR000794">
    <property type="entry name" value="Beta-ketoacyl_synthase"/>
</dbReference>
<dbReference type="CDD" id="cd00828">
    <property type="entry name" value="elong_cond_enzymes"/>
    <property type="match status" value="1"/>
</dbReference>
<dbReference type="InterPro" id="IPR014030">
    <property type="entry name" value="Ketoacyl_synth_N"/>
</dbReference>
<dbReference type="Pfam" id="PF00109">
    <property type="entry name" value="ketoacyl-synt"/>
    <property type="match status" value="1"/>
</dbReference>
<evidence type="ECO:0000256" key="3">
    <source>
        <dbReference type="ARBA" id="ARBA00022679"/>
    </source>
</evidence>
<evidence type="ECO:0000313" key="5">
    <source>
        <dbReference type="EMBL" id="EGG30829.1"/>
    </source>
</evidence>
<dbReference type="SMART" id="SM00825">
    <property type="entry name" value="PKS_KS"/>
    <property type="match status" value="1"/>
</dbReference>
<comment type="caution">
    <text evidence="5">The sequence shown here is derived from an EMBL/GenBank/DDBJ whole genome shotgun (WGS) entry which is preliminary data.</text>
</comment>
<dbReference type="AlphaFoldDB" id="F3KYR5"/>
<keyword evidence="3 4" id="KW-0808">Transferase</keyword>
<evidence type="ECO:0000256" key="1">
    <source>
        <dbReference type="ARBA" id="ARBA00005194"/>
    </source>
</evidence>
<dbReference type="InterPro" id="IPR020841">
    <property type="entry name" value="PKS_Beta-ketoAc_synthase_dom"/>
</dbReference>
<keyword evidence="6" id="KW-1185">Reference proteome</keyword>
<dbReference type="STRING" id="2518989.IMCC3088_2018"/>
<dbReference type="InterPro" id="IPR047224">
    <property type="entry name" value="FAS_alpha_su_C"/>
</dbReference>
<proteinExistence type="inferred from homology"/>
<dbReference type="OrthoDB" id="9784825at2"/>
<dbReference type="EMBL" id="AEIG01000005">
    <property type="protein sequence ID" value="EGG30829.1"/>
    <property type="molecule type" value="Genomic_DNA"/>
</dbReference>
<comment type="similarity">
    <text evidence="2 4">Belongs to the thiolase-like superfamily. Beta-ketoacyl-ACP synthases family.</text>
</comment>
<dbReference type="RefSeq" id="WP_009574532.1">
    <property type="nucleotide sequence ID" value="NZ_AEIG01000005.1"/>
</dbReference>
<name>F3KYR5_9GAMM</name>
<dbReference type="GO" id="GO:0005829">
    <property type="term" value="C:cytosol"/>
    <property type="evidence" value="ECO:0007669"/>
    <property type="project" value="TreeGrafter"/>
</dbReference>
<evidence type="ECO:0000256" key="4">
    <source>
        <dbReference type="RuleBase" id="RU003694"/>
    </source>
</evidence>
<dbReference type="InterPro" id="IPR014031">
    <property type="entry name" value="Ketoacyl_synth_C"/>
</dbReference>
<dbReference type="SUPFAM" id="SSF53901">
    <property type="entry name" value="Thiolase-like"/>
    <property type="match status" value="2"/>
</dbReference>
<accession>F3KYR5</accession>
<dbReference type="PANTHER" id="PTHR11712:SF336">
    <property type="entry name" value="3-OXOACYL-[ACYL-CARRIER-PROTEIN] SYNTHASE, MITOCHONDRIAL"/>
    <property type="match status" value="1"/>
</dbReference>
<dbReference type="GO" id="GO:0004315">
    <property type="term" value="F:3-oxoacyl-[acyl-carrier-protein] synthase activity"/>
    <property type="evidence" value="ECO:0007669"/>
    <property type="project" value="TreeGrafter"/>
</dbReference>
<dbReference type="GO" id="GO:0006633">
    <property type="term" value="P:fatty acid biosynthetic process"/>
    <property type="evidence" value="ECO:0007669"/>
    <property type="project" value="TreeGrafter"/>
</dbReference>
<dbReference type="InterPro" id="IPR016039">
    <property type="entry name" value="Thiolase-like"/>
</dbReference>
<dbReference type="Pfam" id="PF02801">
    <property type="entry name" value="Ketoacyl-synt_C"/>
    <property type="match status" value="1"/>
</dbReference>
<comment type="pathway">
    <text evidence="1">Lipid metabolism; fatty acid biosynthesis.</text>
</comment>
<organism evidence="5 6">
    <name type="scientific">Aequoribacter fuscus</name>
    <dbReference type="NCBI Taxonomy" id="2518989"/>
    <lineage>
        <taxon>Bacteria</taxon>
        <taxon>Pseudomonadati</taxon>
        <taxon>Pseudomonadota</taxon>
        <taxon>Gammaproteobacteria</taxon>
        <taxon>Cellvibrionales</taxon>
        <taxon>Halieaceae</taxon>
        <taxon>Aequoribacter</taxon>
    </lineage>
</organism>
<dbReference type="Gene3D" id="3.40.47.10">
    <property type="match status" value="1"/>
</dbReference>
<reference evidence="5 6" key="1">
    <citation type="journal article" date="2011" name="J. Bacteriol.">
        <title>Genome sequence of strain IMCC3088, a proteorhodopsin-containing marine bacterium belonging to the OM60/NOR5 clade.</title>
        <authorList>
            <person name="Jang Y."/>
            <person name="Oh H.M."/>
            <person name="Kang I."/>
            <person name="Lee K."/>
            <person name="Yang S.J."/>
            <person name="Cho J.C."/>
        </authorList>
    </citation>
    <scope>NUCLEOTIDE SEQUENCE [LARGE SCALE GENOMIC DNA]</scope>
    <source>
        <strain evidence="5 6">IMCC3088</strain>
    </source>
</reference>
<protein>
    <submittedName>
        <fullName evidence="5">3-oxoacyl-[acyl-carrier-protein] synthase, KASII</fullName>
    </submittedName>
</protein>
<evidence type="ECO:0000313" key="6">
    <source>
        <dbReference type="Proteomes" id="UP000005615"/>
    </source>
</evidence>
<evidence type="ECO:0000256" key="2">
    <source>
        <dbReference type="ARBA" id="ARBA00008467"/>
    </source>
</evidence>
<gene>
    <name evidence="5" type="ORF">IMCC3088_2018</name>
</gene>
<sequence length="615" mass="64977">MARRALPVIVGFGGISAAGRSSGFQSYMSMVRSELSAADRDKNLQAMATLMGMSTPDEGAIDAGTMIRGITREYFDPASVSWNAPVRIDAQAGASSFWIHAKRLPNPLPAQWQVVAEVDDKVQIALVGEQSLLVPATREFPVKTAGMLPDGFDPSSLYASRSHPKGLQMSLFAASDALAYSGLDWPTLQRLVGADQVSVYVGSAMGQLDYDGGGGLLSARARGARVTSKHCPLSLAEMPADFINAYVLGHMGRTGATLGACASFLYNLRTGIEDIQSGRAQIAFVGGADAPVVPEVMDGYAAMGALATADAMAAIDGIAVDQLDLRSICRPFGDNCGFTIGESAQVIMLMSDELALRSGAQIFGAAPLVEVCADGFKKSISGPGAGNYLTVAKMLASAKGLLGDESVRYRGLVQAHGTSTPQNRVTEGMILSRVAKAFGVQRWPVAAIKTYLGHSLGAASADQLVATLGVWQHGVIPGIKHTKTVADDVETAGLEFVLKHKSIDSSALDFAVLNSKGFGGNNASALVLSPEYANKFMRAQVTKDAWLDYQARREQVQAKAQAYDDAMSQVLQPTRYLFDNDVVGDARVHVSDSAVAIDGFGTFPLTPSLNDYICE</sequence>
<dbReference type="Proteomes" id="UP000005615">
    <property type="component" value="Unassembled WGS sequence"/>
</dbReference>